<dbReference type="CDD" id="cd07067">
    <property type="entry name" value="HP_PGM_like"/>
    <property type="match status" value="1"/>
</dbReference>
<evidence type="ECO:0000313" key="2">
    <source>
        <dbReference type="EMBL" id="BDD09181.1"/>
    </source>
</evidence>
<feature type="binding site" evidence="1">
    <location>
        <position position="64"/>
    </location>
    <ligand>
        <name>substrate</name>
    </ligand>
</feature>
<dbReference type="SMART" id="SM00855">
    <property type="entry name" value="PGAM"/>
    <property type="match status" value="1"/>
</dbReference>
<dbReference type="Proteomes" id="UP001348817">
    <property type="component" value="Chromosome"/>
</dbReference>
<reference evidence="2 3" key="1">
    <citation type="submission" date="2021-12" db="EMBL/GenBank/DDBJ databases">
        <title>Genome sequencing of bacteria with rrn-lacking chromosome and rrn-plasmid.</title>
        <authorList>
            <person name="Anda M."/>
            <person name="Iwasaki W."/>
        </authorList>
    </citation>
    <scope>NUCLEOTIDE SEQUENCE [LARGE SCALE GENOMIC DNA]</scope>
    <source>
        <strain evidence="2 3">DSM 100852</strain>
    </source>
</reference>
<keyword evidence="3" id="KW-1185">Reference proteome</keyword>
<dbReference type="KEGG" id="fax:FUAX_16130"/>
<dbReference type="RefSeq" id="WP_338394396.1">
    <property type="nucleotide sequence ID" value="NZ_AP025314.1"/>
</dbReference>
<organism evidence="2 3">
    <name type="scientific">Fulvitalea axinellae</name>
    <dbReference type="NCBI Taxonomy" id="1182444"/>
    <lineage>
        <taxon>Bacteria</taxon>
        <taxon>Pseudomonadati</taxon>
        <taxon>Bacteroidota</taxon>
        <taxon>Cytophagia</taxon>
        <taxon>Cytophagales</taxon>
        <taxon>Persicobacteraceae</taxon>
        <taxon>Fulvitalea</taxon>
    </lineage>
</organism>
<evidence type="ECO:0000313" key="3">
    <source>
        <dbReference type="Proteomes" id="UP001348817"/>
    </source>
</evidence>
<dbReference type="AlphaFoldDB" id="A0AAU9CJT7"/>
<gene>
    <name evidence="2" type="primary">gpm_1</name>
    <name evidence="2" type="ORF">FUAX_16130</name>
</gene>
<dbReference type="PANTHER" id="PTHR48100">
    <property type="entry name" value="BROAD-SPECIFICITY PHOSPHATASE YOR283W-RELATED"/>
    <property type="match status" value="1"/>
</dbReference>
<accession>A0AAU9CJT7</accession>
<dbReference type="InterPro" id="IPR001345">
    <property type="entry name" value="PG/BPGM_mutase_AS"/>
</dbReference>
<dbReference type="InterPro" id="IPR050275">
    <property type="entry name" value="PGM_Phosphatase"/>
</dbReference>
<dbReference type="Gene3D" id="3.40.50.1240">
    <property type="entry name" value="Phosphoglycerate mutase-like"/>
    <property type="match status" value="1"/>
</dbReference>
<dbReference type="SUPFAM" id="SSF53254">
    <property type="entry name" value="Phosphoglycerate mutase-like"/>
    <property type="match status" value="1"/>
</dbReference>
<dbReference type="PIRSF" id="PIRSF000709">
    <property type="entry name" value="6PFK_2-Ptase"/>
    <property type="match status" value="1"/>
</dbReference>
<protein>
    <submittedName>
        <fullName evidence="2">Phosphoglycerate mutase</fullName>
    </submittedName>
</protein>
<dbReference type="EMBL" id="AP025314">
    <property type="protein sequence ID" value="BDD09181.1"/>
    <property type="molecule type" value="Genomic_DNA"/>
</dbReference>
<proteinExistence type="predicted"/>
<name>A0AAU9CJT7_9BACT</name>
<sequence length="209" mass="23577">MTIAKTKTLYIVRHGQTDYNLNGYVQGRRIDADLNGTGQAQARALFDAYELERFDRCFVSTLKRTHQTVAAFAEAGVPVSPLSGFDELDYGYFEGKLIELDEEFNYPALMREWDKGKTDMSAPEGESPEDVSRRQKAALAEVLAHDGDKFMICMHSRAIRILLCGMMGRPLTEMKDFGPANTGVTQVRCHVEDGRFELLRFNDLSHLEA</sequence>
<dbReference type="Pfam" id="PF00300">
    <property type="entry name" value="His_Phos_1"/>
    <property type="match status" value="1"/>
</dbReference>
<feature type="binding site" evidence="1">
    <location>
        <begin position="13"/>
        <end position="20"/>
    </location>
    <ligand>
        <name>substrate</name>
    </ligand>
</feature>
<dbReference type="InterPro" id="IPR029033">
    <property type="entry name" value="His_PPase_superfam"/>
</dbReference>
<dbReference type="InterPro" id="IPR013078">
    <property type="entry name" value="His_Pase_superF_clade-1"/>
</dbReference>
<dbReference type="PROSITE" id="PS00175">
    <property type="entry name" value="PG_MUTASE"/>
    <property type="match status" value="1"/>
</dbReference>
<evidence type="ECO:0000256" key="1">
    <source>
        <dbReference type="PIRSR" id="PIRSR613078-2"/>
    </source>
</evidence>
<dbReference type="GO" id="GO:0016791">
    <property type="term" value="F:phosphatase activity"/>
    <property type="evidence" value="ECO:0007669"/>
    <property type="project" value="TreeGrafter"/>
</dbReference>